<proteinExistence type="predicted"/>
<dbReference type="SUPFAM" id="SSF53756">
    <property type="entry name" value="UDP-Glycosyltransferase/glycogen phosphorylase"/>
    <property type="match status" value="1"/>
</dbReference>
<dbReference type="Pfam" id="PF13439">
    <property type="entry name" value="Glyco_transf_4"/>
    <property type="match status" value="1"/>
</dbReference>
<dbReference type="Proteomes" id="UP000466388">
    <property type="component" value="Unassembled WGS sequence"/>
</dbReference>
<dbReference type="EMBL" id="WNJO01000009">
    <property type="protein sequence ID" value="MTV82653.1"/>
    <property type="molecule type" value="Genomic_DNA"/>
</dbReference>
<reference evidence="3 4" key="1">
    <citation type="submission" date="2019-11" db="EMBL/GenBank/DDBJ databases">
        <title>Lactobacillus sp. nov. CRM56-3, isolated from fermented tea leaves.</title>
        <authorList>
            <person name="Phuengjayaem S."/>
            <person name="Tanasupawat S."/>
        </authorList>
    </citation>
    <scope>NUCLEOTIDE SEQUENCE [LARGE SCALE GENOMIC DNA]</scope>
    <source>
        <strain evidence="3 4">CRM56-3</strain>
    </source>
</reference>
<organism evidence="3 4">
    <name type="scientific">Secundilactobacillus folii</name>
    <dbReference type="NCBI Taxonomy" id="2678357"/>
    <lineage>
        <taxon>Bacteria</taxon>
        <taxon>Bacillati</taxon>
        <taxon>Bacillota</taxon>
        <taxon>Bacilli</taxon>
        <taxon>Lactobacillales</taxon>
        <taxon>Lactobacillaceae</taxon>
        <taxon>Secundilactobacillus</taxon>
    </lineage>
</organism>
<feature type="domain" description="Glycosyl transferase family 1" evidence="1">
    <location>
        <begin position="181"/>
        <end position="328"/>
    </location>
</feature>
<feature type="domain" description="Glycosyltransferase subfamily 4-like N-terminal" evidence="2">
    <location>
        <begin position="69"/>
        <end position="173"/>
    </location>
</feature>
<dbReference type="PANTHER" id="PTHR12526">
    <property type="entry name" value="GLYCOSYLTRANSFERASE"/>
    <property type="match status" value="1"/>
</dbReference>
<evidence type="ECO:0000313" key="4">
    <source>
        <dbReference type="Proteomes" id="UP000466388"/>
    </source>
</evidence>
<dbReference type="Pfam" id="PF00534">
    <property type="entry name" value="Glycos_transf_1"/>
    <property type="match status" value="1"/>
</dbReference>
<sequence>MPKVIIAVPYLSGKGGTETVIQNFYEAVTSNRKLRKFDWKLVSFGGSKDYLWMDHWNKKIYYFTNNRMVQSMLYIFLLPFLLTKLVLTEKPDFLVATNPIIWSFAFFVKKAFHVDTITIAWFHYSFKKKKVKKIYLNSTDYFWAISQGIKNEILEYGVPEEKIKLIFNPIDVNKATEIRRSGSQNRLIYIGRIDYEGQKNVSELFKALSLIRVSDKVILDLYGDVSTETKKRLNDLKKGIPKNISINFQGFYPDVWAHINEADTLLLTSRFEGFGMVLCEAAARGISLISSNCPMGPNEIISNRNGWLYRPGNFRELSKIITNIVTKKYILPDSKSVQDSVKNYGYNTYSNRIFNSFDEFADLK</sequence>
<dbReference type="GO" id="GO:0016757">
    <property type="term" value="F:glycosyltransferase activity"/>
    <property type="evidence" value="ECO:0007669"/>
    <property type="project" value="InterPro"/>
</dbReference>
<protein>
    <submittedName>
        <fullName evidence="3">Glycosyltransferase</fullName>
    </submittedName>
</protein>
<name>A0A7X2XW12_9LACO</name>
<accession>A0A7X2XW12</accession>
<keyword evidence="4" id="KW-1185">Reference proteome</keyword>
<evidence type="ECO:0000259" key="2">
    <source>
        <dbReference type="Pfam" id="PF13439"/>
    </source>
</evidence>
<dbReference type="Gene3D" id="3.40.50.2000">
    <property type="entry name" value="Glycogen Phosphorylase B"/>
    <property type="match status" value="2"/>
</dbReference>
<dbReference type="PANTHER" id="PTHR12526:SF630">
    <property type="entry name" value="GLYCOSYLTRANSFERASE"/>
    <property type="match status" value="1"/>
</dbReference>
<evidence type="ECO:0000313" key="3">
    <source>
        <dbReference type="EMBL" id="MTV82653.1"/>
    </source>
</evidence>
<evidence type="ECO:0000259" key="1">
    <source>
        <dbReference type="Pfam" id="PF00534"/>
    </source>
</evidence>
<dbReference type="InterPro" id="IPR001296">
    <property type="entry name" value="Glyco_trans_1"/>
</dbReference>
<keyword evidence="3" id="KW-0808">Transferase</keyword>
<dbReference type="AlphaFoldDB" id="A0A7X2XW12"/>
<dbReference type="InterPro" id="IPR028098">
    <property type="entry name" value="Glyco_trans_4-like_N"/>
</dbReference>
<comment type="caution">
    <text evidence="3">The sequence shown here is derived from an EMBL/GenBank/DDBJ whole genome shotgun (WGS) entry which is preliminary data.</text>
</comment>
<gene>
    <name evidence="3" type="ORF">GM612_08335</name>
</gene>
<dbReference type="RefSeq" id="WP_155431924.1">
    <property type="nucleotide sequence ID" value="NZ_WNJO01000009.1"/>
</dbReference>